<dbReference type="InterPro" id="IPR000089">
    <property type="entry name" value="Biotin_lipoyl"/>
</dbReference>
<organism evidence="6 7">
    <name type="scientific">Solirubrobacter ginsenosidimutans</name>
    <dbReference type="NCBI Taxonomy" id="490573"/>
    <lineage>
        <taxon>Bacteria</taxon>
        <taxon>Bacillati</taxon>
        <taxon>Actinomycetota</taxon>
        <taxon>Thermoleophilia</taxon>
        <taxon>Solirubrobacterales</taxon>
        <taxon>Solirubrobacteraceae</taxon>
        <taxon>Solirubrobacter</taxon>
    </lineage>
</organism>
<dbReference type="GO" id="GO:0030313">
    <property type="term" value="C:cell envelope"/>
    <property type="evidence" value="ECO:0007669"/>
    <property type="project" value="UniProtKB-SubCell"/>
</dbReference>
<feature type="domain" description="Lipoyl-binding" evidence="4">
    <location>
        <begin position="61"/>
        <end position="116"/>
    </location>
</feature>
<dbReference type="Proteomes" id="UP001149140">
    <property type="component" value="Unassembled WGS sequence"/>
</dbReference>
<protein>
    <submittedName>
        <fullName evidence="6">HlyD family efflux transporter periplasmic adaptor subunit</fullName>
    </submittedName>
</protein>
<dbReference type="Gene3D" id="2.40.30.170">
    <property type="match status" value="1"/>
</dbReference>
<dbReference type="AlphaFoldDB" id="A0A9X3MT58"/>
<feature type="domain" description="YknX-like beta-barrel" evidence="5">
    <location>
        <begin position="139"/>
        <end position="223"/>
    </location>
</feature>
<feature type="compositionally biased region" description="Gly residues" evidence="3">
    <location>
        <begin position="304"/>
        <end position="330"/>
    </location>
</feature>
<evidence type="ECO:0000313" key="7">
    <source>
        <dbReference type="Proteomes" id="UP001149140"/>
    </source>
</evidence>
<comment type="caution">
    <text evidence="6">The sequence shown here is derived from an EMBL/GenBank/DDBJ whole genome shotgun (WGS) entry which is preliminary data.</text>
</comment>
<feature type="compositionally biased region" description="Low complexity" evidence="3">
    <location>
        <begin position="281"/>
        <end position="303"/>
    </location>
</feature>
<evidence type="ECO:0000256" key="3">
    <source>
        <dbReference type="SAM" id="MobiDB-lite"/>
    </source>
</evidence>
<dbReference type="Pfam" id="PF25990">
    <property type="entry name" value="Beta-barrel_YknX"/>
    <property type="match status" value="1"/>
</dbReference>
<dbReference type="InterPro" id="IPR011053">
    <property type="entry name" value="Single_hybrid_motif"/>
</dbReference>
<feature type="region of interest" description="Disordered" evidence="3">
    <location>
        <begin position="281"/>
        <end position="330"/>
    </location>
</feature>
<accession>A0A9X3MT58</accession>
<proteinExistence type="predicted"/>
<evidence type="ECO:0000259" key="5">
    <source>
        <dbReference type="Pfam" id="PF25990"/>
    </source>
</evidence>
<dbReference type="Gene3D" id="2.40.420.20">
    <property type="match status" value="1"/>
</dbReference>
<dbReference type="RefSeq" id="WP_270041406.1">
    <property type="nucleotide sequence ID" value="NZ_JAPDOD010000016.1"/>
</dbReference>
<keyword evidence="2" id="KW-0175">Coiled coil</keyword>
<comment type="subcellular location">
    <subcellularLocation>
        <location evidence="1">Cell envelope</location>
    </subcellularLocation>
</comment>
<reference evidence="6" key="1">
    <citation type="submission" date="2022-10" db="EMBL/GenBank/DDBJ databases">
        <title>The WGS of Solirubrobacter ginsenosidimutans DSM 21036.</title>
        <authorList>
            <person name="Jiang Z."/>
        </authorList>
    </citation>
    <scope>NUCLEOTIDE SEQUENCE</scope>
    <source>
        <strain evidence="6">DSM 21036</strain>
    </source>
</reference>
<evidence type="ECO:0000256" key="2">
    <source>
        <dbReference type="ARBA" id="ARBA00023054"/>
    </source>
</evidence>
<dbReference type="PANTHER" id="PTHR32347">
    <property type="entry name" value="EFFLUX SYSTEM COMPONENT YKNX-RELATED"/>
    <property type="match status" value="1"/>
</dbReference>
<dbReference type="InterPro" id="IPR058636">
    <property type="entry name" value="Beta-barrel_YknX"/>
</dbReference>
<evidence type="ECO:0000256" key="1">
    <source>
        <dbReference type="ARBA" id="ARBA00004196"/>
    </source>
</evidence>
<evidence type="ECO:0000313" key="6">
    <source>
        <dbReference type="EMBL" id="MDA0162169.1"/>
    </source>
</evidence>
<dbReference type="Pfam" id="PF00364">
    <property type="entry name" value="Biotin_lipoyl"/>
    <property type="match status" value="1"/>
</dbReference>
<sequence>MAALAAVAVGGAATVVGGGSSSAATTTSRTVTVKRGVVQATVSGSGNLAAVKQSDLSFDLAGEITKVYVKAGEKVSEGEALARLEPTDTTEDITWLRAPFSGTIASVGVAKGDTVAGTASTDSTAAITLVQLKRYELSVSLGESDIGKVKTGQLATVTVSATGEQLAAKVVDVGVLSASSSSTDSATAGASSSSSSAVAYPVTLRLTQTSASIKPGMTASADIVTSQATGLTVPTQALRGNSVTLAGGTTARVQTGVAGDSTTQIVSGLKAGDQVVITSTSAAAGASSSTTSSSATQQRTQGLQGAGGGGFPGGGTGGPPAGGVPGGAGR</sequence>
<evidence type="ECO:0000259" key="4">
    <source>
        <dbReference type="Pfam" id="PF00364"/>
    </source>
</evidence>
<keyword evidence="7" id="KW-1185">Reference proteome</keyword>
<name>A0A9X3MT58_9ACTN</name>
<dbReference type="EMBL" id="JAPDOD010000016">
    <property type="protein sequence ID" value="MDA0162169.1"/>
    <property type="molecule type" value="Genomic_DNA"/>
</dbReference>
<gene>
    <name evidence="6" type="ORF">OM076_17995</name>
</gene>
<dbReference type="Gene3D" id="2.40.50.100">
    <property type="match status" value="1"/>
</dbReference>
<dbReference type="InterPro" id="IPR050465">
    <property type="entry name" value="UPF0194_transport"/>
</dbReference>
<dbReference type="CDD" id="cd06849">
    <property type="entry name" value="lipoyl_domain"/>
    <property type="match status" value="1"/>
</dbReference>
<dbReference type="SUPFAM" id="SSF51230">
    <property type="entry name" value="Single hybrid motif"/>
    <property type="match status" value="1"/>
</dbReference>